<evidence type="ECO:0000313" key="1">
    <source>
        <dbReference type="EMBL" id="SKA85227.1"/>
    </source>
</evidence>
<dbReference type="STRING" id="92487.SAMN02745130_02595"/>
<dbReference type="Proteomes" id="UP000190460">
    <property type="component" value="Unassembled WGS sequence"/>
</dbReference>
<keyword evidence="2" id="KW-1185">Reference proteome</keyword>
<reference evidence="1 2" key="1">
    <citation type="submission" date="2017-02" db="EMBL/GenBank/DDBJ databases">
        <authorList>
            <person name="Peterson S.W."/>
        </authorList>
    </citation>
    <scope>NUCLEOTIDE SEQUENCE [LARGE SCALE GENOMIC DNA]</scope>
    <source>
        <strain evidence="1 2">ATCC 49788</strain>
    </source>
</reference>
<dbReference type="AlphaFoldDB" id="A0A1T4X731"/>
<dbReference type="Pfam" id="PF06578">
    <property type="entry name" value="YscK"/>
    <property type="match status" value="1"/>
</dbReference>
<protein>
    <submittedName>
        <fullName evidence="1">YOP protein translocation protein K (YscK)</fullName>
    </submittedName>
</protein>
<dbReference type="EMBL" id="FUYB01000013">
    <property type="protein sequence ID" value="SKA85227.1"/>
    <property type="molecule type" value="Genomic_DNA"/>
</dbReference>
<sequence length="227" mass="26440">MDAPSNSKIANLVWEFNFRPDHYTHVSWLDQMPDGPIIKKLVGKQRSADRIVQHLLQRLGLENQVFFNFSNSLTRIALWSGDDLERLILYTGTVFYHKRVQKIVIREEVQQLQEQLGFDLFSFMQRRSALMKGNLPLNLKLPEKLDAQHSLIVAGLLCLNQALQEYPIALRKRLMLKLPYQWYLLLKKAEPLGKQLQGQNKECAALIQKIAIEVRMRIDSDGQIRFN</sequence>
<dbReference type="InterPro" id="IPR009510">
    <property type="entry name" value="T3SS_K"/>
</dbReference>
<accession>A0A1T4X731</accession>
<dbReference type="RefSeq" id="WP_078923051.1">
    <property type="nucleotide sequence ID" value="NZ_FUYB01000013.1"/>
</dbReference>
<name>A0A1T4X731_9GAMM</name>
<dbReference type="OrthoDB" id="5622027at2"/>
<organism evidence="1 2">
    <name type="scientific">Thiothrix eikelboomii</name>
    <dbReference type="NCBI Taxonomy" id="92487"/>
    <lineage>
        <taxon>Bacteria</taxon>
        <taxon>Pseudomonadati</taxon>
        <taxon>Pseudomonadota</taxon>
        <taxon>Gammaproteobacteria</taxon>
        <taxon>Thiotrichales</taxon>
        <taxon>Thiotrichaceae</taxon>
        <taxon>Thiothrix</taxon>
    </lineage>
</organism>
<proteinExistence type="predicted"/>
<gene>
    <name evidence="1" type="ORF">SAMN02745130_02595</name>
</gene>
<evidence type="ECO:0000313" key="2">
    <source>
        <dbReference type="Proteomes" id="UP000190460"/>
    </source>
</evidence>